<gene>
    <name evidence="1" type="ORF">DAPPUDRAFT_337824</name>
</gene>
<proteinExistence type="predicted"/>
<dbReference type="HOGENOM" id="CLU_2640608_0_0_1"/>
<dbReference type="KEGG" id="dpx:DAPPUDRAFT_337824"/>
<protein>
    <submittedName>
        <fullName evidence="1">Uncharacterized protein</fullName>
    </submittedName>
</protein>
<dbReference type="OrthoDB" id="6484170at2759"/>
<dbReference type="AlphaFoldDB" id="E9I260"/>
<keyword evidence="2" id="KW-1185">Reference proteome</keyword>
<sequence>MCLIKTRTKGNAQDGCHAAAAYASACAAKSVLLRIPLQFFRAFSIVKDQMTLFRNHTVGHEIIRDKQWHTSRSSVDS</sequence>
<dbReference type="InParanoid" id="E9I260"/>
<evidence type="ECO:0000313" key="2">
    <source>
        <dbReference type="Proteomes" id="UP000000305"/>
    </source>
</evidence>
<name>E9I260_DAPPU</name>
<dbReference type="PhylomeDB" id="E9I260"/>
<reference evidence="1 2" key="1">
    <citation type="journal article" date="2011" name="Science">
        <title>The ecoresponsive genome of Daphnia pulex.</title>
        <authorList>
            <person name="Colbourne J.K."/>
            <person name="Pfrender M.E."/>
            <person name="Gilbert D."/>
            <person name="Thomas W.K."/>
            <person name="Tucker A."/>
            <person name="Oakley T.H."/>
            <person name="Tokishita S."/>
            <person name="Aerts A."/>
            <person name="Arnold G.J."/>
            <person name="Basu M.K."/>
            <person name="Bauer D.J."/>
            <person name="Caceres C.E."/>
            <person name="Carmel L."/>
            <person name="Casola C."/>
            <person name="Choi J.H."/>
            <person name="Detter J.C."/>
            <person name="Dong Q."/>
            <person name="Dusheyko S."/>
            <person name="Eads B.D."/>
            <person name="Frohlich T."/>
            <person name="Geiler-Samerotte K.A."/>
            <person name="Gerlach D."/>
            <person name="Hatcher P."/>
            <person name="Jogdeo S."/>
            <person name="Krijgsveld J."/>
            <person name="Kriventseva E.V."/>
            <person name="Kultz D."/>
            <person name="Laforsch C."/>
            <person name="Lindquist E."/>
            <person name="Lopez J."/>
            <person name="Manak J.R."/>
            <person name="Muller J."/>
            <person name="Pangilinan J."/>
            <person name="Patwardhan R.P."/>
            <person name="Pitluck S."/>
            <person name="Pritham E.J."/>
            <person name="Rechtsteiner A."/>
            <person name="Rho M."/>
            <person name="Rogozin I.B."/>
            <person name="Sakarya O."/>
            <person name="Salamov A."/>
            <person name="Schaack S."/>
            <person name="Shapiro H."/>
            <person name="Shiga Y."/>
            <person name="Skalitzky C."/>
            <person name="Smith Z."/>
            <person name="Souvorov A."/>
            <person name="Sung W."/>
            <person name="Tang Z."/>
            <person name="Tsuchiya D."/>
            <person name="Tu H."/>
            <person name="Vos H."/>
            <person name="Wang M."/>
            <person name="Wolf Y.I."/>
            <person name="Yamagata H."/>
            <person name="Yamada T."/>
            <person name="Ye Y."/>
            <person name="Shaw J.R."/>
            <person name="Andrews J."/>
            <person name="Crease T.J."/>
            <person name="Tang H."/>
            <person name="Lucas S.M."/>
            <person name="Robertson H.M."/>
            <person name="Bork P."/>
            <person name="Koonin E.V."/>
            <person name="Zdobnov E.M."/>
            <person name="Grigoriev I.V."/>
            <person name="Lynch M."/>
            <person name="Boore J.L."/>
        </authorList>
    </citation>
    <scope>NUCLEOTIDE SEQUENCE [LARGE SCALE GENOMIC DNA]</scope>
</reference>
<evidence type="ECO:0000313" key="1">
    <source>
        <dbReference type="EMBL" id="EFX61919.1"/>
    </source>
</evidence>
<dbReference type="EMBL" id="GL733989">
    <property type="protein sequence ID" value="EFX61919.1"/>
    <property type="molecule type" value="Genomic_DNA"/>
</dbReference>
<dbReference type="Proteomes" id="UP000000305">
    <property type="component" value="Unassembled WGS sequence"/>
</dbReference>
<accession>E9I260</accession>
<organism evidence="1 2">
    <name type="scientific">Daphnia pulex</name>
    <name type="common">Water flea</name>
    <dbReference type="NCBI Taxonomy" id="6669"/>
    <lineage>
        <taxon>Eukaryota</taxon>
        <taxon>Metazoa</taxon>
        <taxon>Ecdysozoa</taxon>
        <taxon>Arthropoda</taxon>
        <taxon>Crustacea</taxon>
        <taxon>Branchiopoda</taxon>
        <taxon>Diplostraca</taxon>
        <taxon>Cladocera</taxon>
        <taxon>Anomopoda</taxon>
        <taxon>Daphniidae</taxon>
        <taxon>Daphnia</taxon>
    </lineage>
</organism>